<evidence type="ECO:0000256" key="1">
    <source>
        <dbReference type="ARBA" id="ARBA00004141"/>
    </source>
</evidence>
<evidence type="ECO:0000256" key="6">
    <source>
        <dbReference type="SAM" id="Phobius"/>
    </source>
</evidence>
<accession>A0ABQ2KSL8</accession>
<proteinExistence type="inferred from homology"/>
<evidence type="ECO:0000313" key="7">
    <source>
        <dbReference type="EMBL" id="GGN92140.1"/>
    </source>
</evidence>
<comment type="caution">
    <text evidence="7">The sequence shown here is derived from an EMBL/GenBank/DDBJ whole genome shotgun (WGS) entry which is preliminary data.</text>
</comment>
<reference evidence="8" key="1">
    <citation type="journal article" date="2019" name="Int. J. Syst. Evol. Microbiol.">
        <title>The Global Catalogue of Microorganisms (GCM) 10K type strain sequencing project: providing services to taxonomists for standard genome sequencing and annotation.</title>
        <authorList>
            <consortium name="The Broad Institute Genomics Platform"/>
            <consortium name="The Broad Institute Genome Sequencing Center for Infectious Disease"/>
            <person name="Wu L."/>
            <person name="Ma J."/>
        </authorList>
    </citation>
    <scope>NUCLEOTIDE SEQUENCE [LARGE SCALE GENOMIC DNA]</scope>
    <source>
        <strain evidence="8">CGMCC 1.6964</strain>
    </source>
</reference>
<protein>
    <submittedName>
        <fullName evidence="7">Membrane protein</fullName>
    </submittedName>
</protein>
<sequence length="127" mass="13413">MQRKIAVTACIMAMIAVGLGAFGSHILGAKIGEESMKTFQTGIQYHFVHALAMLIAAIGIGVWGESRQLIWAAWLFLAGILMFSGSLYLLSTTGLRIFGPITPLGGAAFIAGWILFALGAGRRSASL</sequence>
<dbReference type="Proteomes" id="UP000606653">
    <property type="component" value="Unassembled WGS sequence"/>
</dbReference>
<comment type="similarity">
    <text evidence="2">Belongs to the UPF0382 family.</text>
</comment>
<feature type="transmembrane region" description="Helical" evidence="6">
    <location>
        <begin position="47"/>
        <end position="64"/>
    </location>
</feature>
<name>A0ABQ2KSL8_9BACL</name>
<feature type="transmembrane region" description="Helical" evidence="6">
    <location>
        <begin position="7"/>
        <end position="27"/>
    </location>
</feature>
<dbReference type="PANTHER" id="PTHR43461:SF1">
    <property type="entry name" value="TRANSMEMBRANE PROTEIN 256"/>
    <property type="match status" value="1"/>
</dbReference>
<keyword evidence="3 6" id="KW-0812">Transmembrane</keyword>
<evidence type="ECO:0000313" key="8">
    <source>
        <dbReference type="Proteomes" id="UP000606653"/>
    </source>
</evidence>
<feature type="transmembrane region" description="Helical" evidence="6">
    <location>
        <begin position="71"/>
        <end position="91"/>
    </location>
</feature>
<evidence type="ECO:0000256" key="2">
    <source>
        <dbReference type="ARBA" id="ARBA00009694"/>
    </source>
</evidence>
<dbReference type="RefSeq" id="WP_018975363.1">
    <property type="nucleotide sequence ID" value="NZ_BMLN01000001.1"/>
</dbReference>
<gene>
    <name evidence="7" type="ORF">GCM10010969_04290</name>
</gene>
<evidence type="ECO:0000256" key="3">
    <source>
        <dbReference type="ARBA" id="ARBA00022692"/>
    </source>
</evidence>
<keyword evidence="8" id="KW-1185">Reference proteome</keyword>
<dbReference type="Pfam" id="PF04241">
    <property type="entry name" value="DUF423"/>
    <property type="match status" value="1"/>
</dbReference>
<comment type="subcellular location">
    <subcellularLocation>
        <location evidence="1">Membrane</location>
        <topology evidence="1">Multi-pass membrane protein</topology>
    </subcellularLocation>
</comment>
<dbReference type="InterPro" id="IPR006696">
    <property type="entry name" value="DUF423"/>
</dbReference>
<keyword evidence="5 6" id="KW-0472">Membrane</keyword>
<organism evidence="7 8">
    <name type="scientific">Saccharibacillus kuerlensis</name>
    <dbReference type="NCBI Taxonomy" id="459527"/>
    <lineage>
        <taxon>Bacteria</taxon>
        <taxon>Bacillati</taxon>
        <taxon>Bacillota</taxon>
        <taxon>Bacilli</taxon>
        <taxon>Bacillales</taxon>
        <taxon>Paenibacillaceae</taxon>
        <taxon>Saccharibacillus</taxon>
    </lineage>
</organism>
<evidence type="ECO:0000256" key="4">
    <source>
        <dbReference type="ARBA" id="ARBA00022989"/>
    </source>
</evidence>
<dbReference type="EMBL" id="BMLN01000001">
    <property type="protein sequence ID" value="GGN92140.1"/>
    <property type="molecule type" value="Genomic_DNA"/>
</dbReference>
<keyword evidence="4 6" id="KW-1133">Transmembrane helix</keyword>
<dbReference type="PANTHER" id="PTHR43461">
    <property type="entry name" value="TRANSMEMBRANE PROTEIN 256"/>
    <property type="match status" value="1"/>
</dbReference>
<evidence type="ECO:0000256" key="5">
    <source>
        <dbReference type="ARBA" id="ARBA00023136"/>
    </source>
</evidence>
<feature type="transmembrane region" description="Helical" evidence="6">
    <location>
        <begin position="97"/>
        <end position="118"/>
    </location>
</feature>